<evidence type="ECO:0000256" key="2">
    <source>
        <dbReference type="SAM" id="MobiDB-lite"/>
    </source>
</evidence>
<reference evidence="3 4" key="1">
    <citation type="submission" date="2024-02" db="EMBL/GenBank/DDBJ databases">
        <title>Chromosome-level genome assembly of the Eurasian Minnow (Phoxinus phoxinus).</title>
        <authorList>
            <person name="Oriowo T.O."/>
            <person name="Martin S."/>
            <person name="Stange M."/>
            <person name="Chrysostomakis Y."/>
            <person name="Brown T."/>
            <person name="Winkler S."/>
            <person name="Kukowka S."/>
            <person name="Myers E.W."/>
            <person name="Bohne A."/>
        </authorList>
    </citation>
    <scope>NUCLEOTIDE SEQUENCE [LARGE SCALE GENOMIC DNA]</scope>
    <source>
        <strain evidence="3">ZFMK-TIS-60720</strain>
        <tissue evidence="3">Whole Organism</tissue>
    </source>
</reference>
<comment type="caution">
    <text evidence="3">The sequence shown here is derived from an EMBL/GenBank/DDBJ whole genome shotgun (WGS) entry which is preliminary data.</text>
</comment>
<dbReference type="Proteomes" id="UP001364617">
    <property type="component" value="Unassembled WGS sequence"/>
</dbReference>
<keyword evidence="4" id="KW-1185">Reference proteome</keyword>
<feature type="coiled-coil region" evidence="1">
    <location>
        <begin position="339"/>
        <end position="373"/>
    </location>
</feature>
<feature type="region of interest" description="Disordered" evidence="2">
    <location>
        <begin position="94"/>
        <end position="145"/>
    </location>
</feature>
<feature type="compositionally biased region" description="Polar residues" evidence="2">
    <location>
        <begin position="99"/>
        <end position="110"/>
    </location>
</feature>
<dbReference type="AlphaFoldDB" id="A0AAN9GQK4"/>
<dbReference type="SUPFAM" id="SSF55729">
    <property type="entry name" value="Acyl-CoA N-acyltransferases (Nat)"/>
    <property type="match status" value="1"/>
</dbReference>
<sequence length="430" mass="48762">MDGCVVRLHDVCFNGGLSAHPIIINFYRLFQTRDAPAILPMIRNEDVLRAVVALLDTSLPDVGPRDVHETVHYPGMRTIILSRDHVDVLEDYRGRASGNKGTHLSPVSSKTTDRAESKHKLLTELYSDSEESSEETSEETLEEETSDRWSWERFCEGLQEFVDGARERKERRAVQGKDGKISPSAVGVESLIVAAACYEVKILSTGETVLQLSLLAVRKRYRHLGIGSYIIELLKTQSVVGRYDALVAHVDMGAIGFFKRHELTDDLLLNDKFKELNDDWTNSILMSYLPPFTTDLEMRNPLFSLSLQDLEMEMNMARSQALCAYQQQVVCVTRLLKEVKTLREQLGVQHEEVERLNCKVEHEKRKRQDIESRFLMYRLKSAQKLLDSNDSDSDDHKQTEQEDSNPGTQEQEGAQSEEPFLQTPEGAGGS</sequence>
<feature type="region of interest" description="Disordered" evidence="2">
    <location>
        <begin position="385"/>
        <end position="430"/>
    </location>
</feature>
<organism evidence="3 4">
    <name type="scientific">Phoxinus phoxinus</name>
    <name type="common">Eurasian minnow</name>
    <dbReference type="NCBI Taxonomy" id="58324"/>
    <lineage>
        <taxon>Eukaryota</taxon>
        <taxon>Metazoa</taxon>
        <taxon>Chordata</taxon>
        <taxon>Craniata</taxon>
        <taxon>Vertebrata</taxon>
        <taxon>Euteleostomi</taxon>
        <taxon>Actinopterygii</taxon>
        <taxon>Neopterygii</taxon>
        <taxon>Teleostei</taxon>
        <taxon>Ostariophysi</taxon>
        <taxon>Cypriniformes</taxon>
        <taxon>Leuciscidae</taxon>
        <taxon>Phoxininae</taxon>
        <taxon>Phoxinus</taxon>
    </lineage>
</organism>
<proteinExistence type="predicted"/>
<dbReference type="EMBL" id="JAYKXH010000025">
    <property type="protein sequence ID" value="KAK7121676.1"/>
    <property type="molecule type" value="Genomic_DNA"/>
</dbReference>
<evidence type="ECO:0000313" key="3">
    <source>
        <dbReference type="EMBL" id="KAK7121676.1"/>
    </source>
</evidence>
<evidence type="ECO:0008006" key="5">
    <source>
        <dbReference type="Google" id="ProtNLM"/>
    </source>
</evidence>
<accession>A0AAN9GQK4</accession>
<evidence type="ECO:0000256" key="1">
    <source>
        <dbReference type="SAM" id="Coils"/>
    </source>
</evidence>
<name>A0AAN9GQK4_9TELE</name>
<keyword evidence="1" id="KW-0175">Coiled coil</keyword>
<gene>
    <name evidence="3" type="ORF">R3I93_022682</name>
</gene>
<dbReference type="Gene3D" id="3.40.630.30">
    <property type="match status" value="1"/>
</dbReference>
<protein>
    <recommendedName>
        <fullName evidence="5">N-acetyltransferase domain-containing protein</fullName>
    </recommendedName>
</protein>
<feature type="compositionally biased region" description="Basic and acidic residues" evidence="2">
    <location>
        <begin position="111"/>
        <end position="122"/>
    </location>
</feature>
<dbReference type="InterPro" id="IPR016181">
    <property type="entry name" value="Acyl_CoA_acyltransferase"/>
</dbReference>
<evidence type="ECO:0000313" key="4">
    <source>
        <dbReference type="Proteomes" id="UP001364617"/>
    </source>
</evidence>
<feature type="compositionally biased region" description="Polar residues" evidence="2">
    <location>
        <begin position="404"/>
        <end position="414"/>
    </location>
</feature>
<feature type="compositionally biased region" description="Acidic residues" evidence="2">
    <location>
        <begin position="127"/>
        <end position="145"/>
    </location>
</feature>